<accession>X0YMI3</accession>
<organism evidence="2">
    <name type="scientific">marine sediment metagenome</name>
    <dbReference type="NCBI Taxonomy" id="412755"/>
    <lineage>
        <taxon>unclassified sequences</taxon>
        <taxon>metagenomes</taxon>
        <taxon>ecological metagenomes</taxon>
    </lineage>
</organism>
<feature type="non-terminal residue" evidence="2">
    <location>
        <position position="228"/>
    </location>
</feature>
<name>X0YMI3_9ZZZZ</name>
<feature type="compositionally biased region" description="Basic and acidic residues" evidence="1">
    <location>
        <begin position="1"/>
        <end position="22"/>
    </location>
</feature>
<evidence type="ECO:0000256" key="1">
    <source>
        <dbReference type="SAM" id="MobiDB-lite"/>
    </source>
</evidence>
<dbReference type="AlphaFoldDB" id="X0YMI3"/>
<evidence type="ECO:0000313" key="2">
    <source>
        <dbReference type="EMBL" id="GAG49708.1"/>
    </source>
</evidence>
<protein>
    <submittedName>
        <fullName evidence="2">Uncharacterized protein</fullName>
    </submittedName>
</protein>
<feature type="region of interest" description="Disordered" evidence="1">
    <location>
        <begin position="1"/>
        <end position="25"/>
    </location>
</feature>
<dbReference type="EMBL" id="BARS01053216">
    <property type="protein sequence ID" value="GAG49708.1"/>
    <property type="molecule type" value="Genomic_DNA"/>
</dbReference>
<reference evidence="2" key="1">
    <citation type="journal article" date="2014" name="Front. Microbiol.">
        <title>High frequency of phylogenetically diverse reductive dehalogenase-homologous genes in deep subseafloor sedimentary metagenomes.</title>
        <authorList>
            <person name="Kawai M."/>
            <person name="Futagami T."/>
            <person name="Toyoda A."/>
            <person name="Takaki Y."/>
            <person name="Nishi S."/>
            <person name="Hori S."/>
            <person name="Arai W."/>
            <person name="Tsubouchi T."/>
            <person name="Morono Y."/>
            <person name="Uchiyama I."/>
            <person name="Ito T."/>
            <person name="Fujiyama A."/>
            <person name="Inagaki F."/>
            <person name="Takami H."/>
        </authorList>
    </citation>
    <scope>NUCLEOTIDE SEQUENCE</scope>
    <source>
        <strain evidence="2">Expedition CK06-06</strain>
    </source>
</reference>
<gene>
    <name evidence="2" type="ORF">S01H1_79001</name>
</gene>
<feature type="non-terminal residue" evidence="2">
    <location>
        <position position="1"/>
    </location>
</feature>
<comment type="caution">
    <text evidence="2">The sequence shown here is derived from an EMBL/GenBank/DDBJ whole genome shotgun (WGS) entry which is preliminary data.</text>
</comment>
<sequence>RADAEQAEMSKRRQRREEHEGEVAAAHKTLADELSDRGMQMTLDTDLLAAYGEYVEACKQRMEQANLAATRPDIEHQLEIQRQLEEDRRLAMQAITAAEMALVNLGRELELEAETADGAADGIREWLDEARVSRQSQLDAWSKYERLKGLLDGRTELDWIDQRNELTSRIEAIPTHDPFDDSVITQLDLDAEASLLEEEYARLQSIADQRAGAVAQREPTLPDLAELE</sequence>
<proteinExistence type="predicted"/>
<feature type="region of interest" description="Disordered" evidence="1">
    <location>
        <begin position="209"/>
        <end position="228"/>
    </location>
</feature>